<evidence type="ECO:0000259" key="5">
    <source>
        <dbReference type="PROSITE" id="PS51063"/>
    </source>
</evidence>
<dbReference type="SMART" id="SM00419">
    <property type="entry name" value="HTH_CRP"/>
    <property type="match status" value="1"/>
</dbReference>
<feature type="domain" description="Cyclic nucleotide-binding" evidence="4">
    <location>
        <begin position="20"/>
        <end position="121"/>
    </location>
</feature>
<dbReference type="InterPro" id="IPR014710">
    <property type="entry name" value="RmlC-like_jellyroll"/>
</dbReference>
<reference evidence="6" key="1">
    <citation type="submission" date="2022-06" db="EMBL/GenBank/DDBJ databases">
        <title>Gramella sediminis sp. nov., isolated from deep-sea sediment of the Indian Ocean.</title>
        <authorList>
            <person name="Yang L."/>
        </authorList>
    </citation>
    <scope>NUCLEOTIDE SEQUENCE</scope>
    <source>
        <strain evidence="6">HMD3159</strain>
    </source>
</reference>
<dbReference type="PROSITE" id="PS50042">
    <property type="entry name" value="CNMP_BINDING_3"/>
    <property type="match status" value="1"/>
</dbReference>
<dbReference type="InterPro" id="IPR036390">
    <property type="entry name" value="WH_DNA-bd_sf"/>
</dbReference>
<organism evidence="6 7">
    <name type="scientific">Gramella jeungdoensis</name>
    <dbReference type="NCBI Taxonomy" id="708091"/>
    <lineage>
        <taxon>Bacteria</taxon>
        <taxon>Pseudomonadati</taxon>
        <taxon>Bacteroidota</taxon>
        <taxon>Flavobacteriia</taxon>
        <taxon>Flavobacteriales</taxon>
        <taxon>Flavobacteriaceae</taxon>
        <taxon>Christiangramia</taxon>
    </lineage>
</organism>
<keyword evidence="7" id="KW-1185">Reference proteome</keyword>
<evidence type="ECO:0000313" key="6">
    <source>
        <dbReference type="EMBL" id="MCM8570172.1"/>
    </source>
</evidence>
<feature type="domain" description="HTH crp-type" evidence="5">
    <location>
        <begin position="155"/>
        <end position="224"/>
    </location>
</feature>
<gene>
    <name evidence="6" type="ORF">NE848_12335</name>
</gene>
<evidence type="ECO:0000313" key="7">
    <source>
        <dbReference type="Proteomes" id="UP001155077"/>
    </source>
</evidence>
<dbReference type="InterPro" id="IPR000595">
    <property type="entry name" value="cNMP-bd_dom"/>
</dbReference>
<keyword evidence="1" id="KW-0805">Transcription regulation</keyword>
<dbReference type="EMBL" id="JAMSCK010000004">
    <property type="protein sequence ID" value="MCM8570172.1"/>
    <property type="molecule type" value="Genomic_DNA"/>
</dbReference>
<evidence type="ECO:0000256" key="2">
    <source>
        <dbReference type="ARBA" id="ARBA00023125"/>
    </source>
</evidence>
<dbReference type="Pfam" id="PF00027">
    <property type="entry name" value="cNMP_binding"/>
    <property type="match status" value="1"/>
</dbReference>
<evidence type="ECO:0000256" key="3">
    <source>
        <dbReference type="ARBA" id="ARBA00023163"/>
    </source>
</evidence>
<protein>
    <submittedName>
        <fullName evidence="6">Crp/Fnr family transcriptional regulator</fullName>
    </submittedName>
</protein>
<proteinExistence type="predicted"/>
<dbReference type="InterPro" id="IPR012318">
    <property type="entry name" value="HTH_CRP"/>
</dbReference>
<dbReference type="Gene3D" id="2.60.120.10">
    <property type="entry name" value="Jelly Rolls"/>
    <property type="match status" value="1"/>
</dbReference>
<keyword evidence="3" id="KW-0804">Transcription</keyword>
<dbReference type="RefSeq" id="WP_252114012.1">
    <property type="nucleotide sequence ID" value="NZ_JAMSCK010000004.1"/>
</dbReference>
<dbReference type="SUPFAM" id="SSF51206">
    <property type="entry name" value="cAMP-binding domain-like"/>
    <property type="match status" value="1"/>
</dbReference>
<accession>A0ABT0Z376</accession>
<dbReference type="InterPro" id="IPR018490">
    <property type="entry name" value="cNMP-bd_dom_sf"/>
</dbReference>
<dbReference type="SUPFAM" id="SSF46785">
    <property type="entry name" value="Winged helix' DNA-binding domain"/>
    <property type="match status" value="1"/>
</dbReference>
<keyword evidence="2" id="KW-0238">DNA-binding</keyword>
<comment type="caution">
    <text evidence="6">The sequence shown here is derived from an EMBL/GenBank/DDBJ whole genome shotgun (WGS) entry which is preliminary data.</text>
</comment>
<evidence type="ECO:0000256" key="1">
    <source>
        <dbReference type="ARBA" id="ARBA00023015"/>
    </source>
</evidence>
<dbReference type="CDD" id="cd00038">
    <property type="entry name" value="CAP_ED"/>
    <property type="match status" value="1"/>
</dbReference>
<dbReference type="InterPro" id="IPR036388">
    <property type="entry name" value="WH-like_DNA-bd_sf"/>
</dbReference>
<dbReference type="Proteomes" id="UP001155077">
    <property type="component" value="Unassembled WGS sequence"/>
</dbReference>
<sequence>MATENKLFDKYIPVLKNCELFNGMTNEHWRELLVNFHEEKWPKETCMVNHQKFLFHFYIIVSGRIKMYNVDEFSEKEHTLFLLKESDVFDLFCLMDGTRHHVYYECLDNIKVLAIPMDKLKLWLNKNPVYYQHFLSYAGKMMRMLESNVSQLIFTDISTRLLRLLVNNVNSNSKQLEHINDLPNKEIANLIGSTRAVVNRHLQRLKKNGSIKIARKQVEIKDISILLKELENQNKKI</sequence>
<dbReference type="PROSITE" id="PS51063">
    <property type="entry name" value="HTH_CRP_2"/>
    <property type="match status" value="1"/>
</dbReference>
<name>A0ABT0Z376_9FLAO</name>
<dbReference type="Gene3D" id="1.10.10.10">
    <property type="entry name" value="Winged helix-like DNA-binding domain superfamily/Winged helix DNA-binding domain"/>
    <property type="match status" value="1"/>
</dbReference>
<dbReference type="Pfam" id="PF13545">
    <property type="entry name" value="HTH_Crp_2"/>
    <property type="match status" value="1"/>
</dbReference>
<evidence type="ECO:0000259" key="4">
    <source>
        <dbReference type="PROSITE" id="PS50042"/>
    </source>
</evidence>